<keyword evidence="2" id="KW-0576">Peroxisome</keyword>
<dbReference type="Pfam" id="PF13193">
    <property type="entry name" value="AMP-binding_C"/>
    <property type="match status" value="1"/>
</dbReference>
<sequence>MFHQFDSTTKSWISRHPAPVLDPEANLGRLILSILDRNPEKVLQIDADTGREMTAAEMRLRAIRVAQNLTALGFRKGDMAALICSNSENLAPLVLGLWMVGLPFISLPVGFNGDDLGHLMGLVQPKVVFCDDAVYKTALEGAGKALKMKPVVFAVESEMESIRKVDELLESTGKEEQFEPEYQGDMREMIGIILCTSGTTGRPKGVAVSQAHIAVVLGRPVKGNDSDLVFNFSPLYWGTGLFALLNSLSTGTTRIVTRSGFNEDVFYDVLERYRPTHFFTPPSHAILLLNHPRVEQADFSCLKSWSLSGSIASPQLRKRIEEKLSNGKTVNNYASSEIGLIAMDAIRKREGSVGLLMLHLNAKVVDENDAAVGPREQGELLLKTSLPFLGYYNDEEANRELMTEDGWIRTGDIGYLDEEGFVYLVDRKKDVIKYRGYQMSSIDLEVIVEKIEGVQQVCVVGIPEMDGTSDLAAAVIVRRPGSELTEEQVVKQVEEKVSDHKRLRGGVFFWKELPLSSTGKVLRRRVKEMLMEANVVN</sequence>
<dbReference type="InterPro" id="IPR020845">
    <property type="entry name" value="AMP-binding_CS"/>
</dbReference>
<dbReference type="SUPFAM" id="SSF56801">
    <property type="entry name" value="Acetyl-CoA synthetase-like"/>
    <property type="match status" value="1"/>
</dbReference>
<dbReference type="KEGG" id="aag:5568406"/>
<dbReference type="FunFam" id="3.40.50.12780:FF:000025">
    <property type="entry name" value="luciferin 4-monooxygenase"/>
    <property type="match status" value="1"/>
</dbReference>
<dbReference type="PANTHER" id="PTHR24096">
    <property type="entry name" value="LONG-CHAIN-FATTY-ACID--COA LIGASE"/>
    <property type="match status" value="1"/>
</dbReference>
<dbReference type="EMBL" id="CH477407">
    <property type="protein sequence ID" value="EAT41541.1"/>
    <property type="molecule type" value="Genomic_DNA"/>
</dbReference>
<name>A0A1S4FER0_AEDAE</name>
<dbReference type="InterPro" id="IPR000873">
    <property type="entry name" value="AMP-dep_synth/lig_dom"/>
</dbReference>
<gene>
    <name evidence="5" type="ORF">AaeL_AAEL006823</name>
</gene>
<protein>
    <submittedName>
        <fullName evidence="5">AAEL006823-PA</fullName>
    </submittedName>
</protein>
<reference evidence="5" key="2">
    <citation type="journal article" date="2007" name="Science">
        <title>Genome sequence of Aedes aegypti, a major arbovirus vector.</title>
        <authorList>
            <person name="Nene V."/>
            <person name="Wortman J.R."/>
            <person name="Lawson D."/>
            <person name="Haas B."/>
            <person name="Kodira C."/>
            <person name="Tu Z.J."/>
            <person name="Loftus B."/>
            <person name="Xi Z."/>
            <person name="Megy K."/>
            <person name="Grabherr M."/>
            <person name="Ren Q."/>
            <person name="Zdobnov E.M."/>
            <person name="Lobo N.F."/>
            <person name="Campbell K.S."/>
            <person name="Brown S.E."/>
            <person name="Bonaldo M.F."/>
            <person name="Zhu J."/>
            <person name="Sinkins S.P."/>
            <person name="Hogenkamp D.G."/>
            <person name="Amedeo P."/>
            <person name="Arensburger P."/>
            <person name="Atkinson P.W."/>
            <person name="Bidwell S."/>
            <person name="Biedler J."/>
            <person name="Birney E."/>
            <person name="Bruggner R.V."/>
            <person name="Costas J."/>
            <person name="Coy M.R."/>
            <person name="Crabtree J."/>
            <person name="Crawford M."/>
            <person name="Debruyn B."/>
            <person name="Decaprio D."/>
            <person name="Eiglmeier K."/>
            <person name="Eisenstadt E."/>
            <person name="El-Dorry H."/>
            <person name="Gelbart W.M."/>
            <person name="Gomes S.L."/>
            <person name="Hammond M."/>
            <person name="Hannick L.I."/>
            <person name="Hogan J.R."/>
            <person name="Holmes M.H."/>
            <person name="Jaffe D."/>
            <person name="Johnston J.S."/>
            <person name="Kennedy R.C."/>
            <person name="Koo H."/>
            <person name="Kravitz S."/>
            <person name="Kriventseva E.V."/>
            <person name="Kulp D."/>
            <person name="Labutti K."/>
            <person name="Lee E."/>
            <person name="Li S."/>
            <person name="Lovin D.D."/>
            <person name="Mao C."/>
            <person name="Mauceli E."/>
            <person name="Menck C.F."/>
            <person name="Miller J.R."/>
            <person name="Montgomery P."/>
            <person name="Mori A."/>
            <person name="Nascimento A.L."/>
            <person name="Naveira H.F."/>
            <person name="Nusbaum C."/>
            <person name="O'leary S."/>
            <person name="Orvis J."/>
            <person name="Pertea M."/>
            <person name="Quesneville H."/>
            <person name="Reidenbach K.R."/>
            <person name="Rogers Y.H."/>
            <person name="Roth C.W."/>
            <person name="Schneider J.R."/>
            <person name="Schatz M."/>
            <person name="Shumway M."/>
            <person name="Stanke M."/>
            <person name="Stinson E.O."/>
            <person name="Tubio J.M."/>
            <person name="Vanzee J.P."/>
            <person name="Verjovski-Almeida S."/>
            <person name="Werner D."/>
            <person name="White O."/>
            <person name="Wyder S."/>
            <person name="Zeng Q."/>
            <person name="Zhao Q."/>
            <person name="Zhao Y."/>
            <person name="Hill C.A."/>
            <person name="Raikhel A.S."/>
            <person name="Soares M.B."/>
            <person name="Knudson D.L."/>
            <person name="Lee N.H."/>
            <person name="Galagan J."/>
            <person name="Salzberg S.L."/>
            <person name="Paulsen I.T."/>
            <person name="Dimopoulos G."/>
            <person name="Collins F.H."/>
            <person name="Birren B."/>
            <person name="Fraser-Liggett C.M."/>
            <person name="Severson D.W."/>
        </authorList>
    </citation>
    <scope>NUCLEOTIDE SEQUENCE [LARGE SCALE GENOMIC DNA]</scope>
    <source>
        <strain evidence="5">Liverpool</strain>
    </source>
</reference>
<evidence type="ECO:0000313" key="5">
    <source>
        <dbReference type="EMBL" id="EAT41541.1"/>
    </source>
</evidence>
<accession>A0A1S4FER0</accession>
<dbReference type="Gene3D" id="3.40.50.12780">
    <property type="entry name" value="N-terminal domain of ligase-like"/>
    <property type="match status" value="1"/>
</dbReference>
<evidence type="ECO:0000256" key="2">
    <source>
        <dbReference type="ARBA" id="ARBA00023140"/>
    </source>
</evidence>
<dbReference type="InterPro" id="IPR045851">
    <property type="entry name" value="AMP-bd_C_sf"/>
</dbReference>
<evidence type="ECO:0000259" key="4">
    <source>
        <dbReference type="Pfam" id="PF13193"/>
    </source>
</evidence>
<dbReference type="Pfam" id="PF00501">
    <property type="entry name" value="AMP-binding"/>
    <property type="match status" value="1"/>
</dbReference>
<dbReference type="InterPro" id="IPR025110">
    <property type="entry name" value="AMP-bd_C"/>
</dbReference>
<reference evidence="5" key="1">
    <citation type="submission" date="2005-10" db="EMBL/GenBank/DDBJ databases">
        <authorList>
            <person name="Loftus B.J."/>
            <person name="Nene V.M."/>
            <person name="Hannick L.I."/>
            <person name="Bidwell S."/>
            <person name="Haas B."/>
            <person name="Amedeo P."/>
            <person name="Orvis J."/>
            <person name="Wortman J.R."/>
            <person name="White O.R."/>
            <person name="Salzberg S."/>
            <person name="Shumway M."/>
            <person name="Koo H."/>
            <person name="Zhao Y."/>
            <person name="Holmes M."/>
            <person name="Miller J."/>
            <person name="Schatz M."/>
            <person name="Pop M."/>
            <person name="Pai G."/>
            <person name="Utterback T."/>
            <person name="Rogers Y.-H."/>
            <person name="Kravitz S."/>
            <person name="Fraser C.M."/>
        </authorList>
    </citation>
    <scope>NUCLEOTIDE SEQUENCE</scope>
    <source>
        <strain evidence="5">Liverpool</strain>
    </source>
</reference>
<dbReference type="PANTHER" id="PTHR24096:SF353">
    <property type="entry name" value="GH16244P-RELATED"/>
    <property type="match status" value="1"/>
</dbReference>
<dbReference type="OrthoDB" id="10253869at2759"/>
<feature type="domain" description="AMP-binding enzyme C-terminal" evidence="4">
    <location>
        <begin position="444"/>
        <end position="520"/>
    </location>
</feature>
<proteinExistence type="predicted"/>
<dbReference type="Gene3D" id="3.30.300.30">
    <property type="match status" value="1"/>
</dbReference>
<reference evidence="5" key="3">
    <citation type="submission" date="2012-09" db="EMBL/GenBank/DDBJ databases">
        <authorList>
            <consortium name="VectorBase"/>
        </authorList>
    </citation>
    <scope>NUCLEOTIDE SEQUENCE</scope>
    <source>
        <strain evidence="5">Liverpool</strain>
    </source>
</reference>
<evidence type="ECO:0000256" key="1">
    <source>
        <dbReference type="ARBA" id="ARBA00004275"/>
    </source>
</evidence>
<dbReference type="InterPro" id="IPR042099">
    <property type="entry name" value="ANL_N_sf"/>
</dbReference>
<evidence type="ECO:0000313" key="6">
    <source>
        <dbReference type="Proteomes" id="UP000682892"/>
    </source>
</evidence>
<dbReference type="GO" id="GO:0046949">
    <property type="term" value="P:fatty-acyl-CoA biosynthetic process"/>
    <property type="evidence" value="ECO:0007669"/>
    <property type="project" value="TreeGrafter"/>
</dbReference>
<dbReference type="OMA" id="MGYFDNE"/>
<evidence type="ECO:0000259" key="3">
    <source>
        <dbReference type="Pfam" id="PF00501"/>
    </source>
</evidence>
<dbReference type="HOGENOM" id="CLU_000022_59_2_1"/>
<dbReference type="GO" id="GO:0004467">
    <property type="term" value="F:long-chain fatty acid-CoA ligase activity"/>
    <property type="evidence" value="ECO:0007669"/>
    <property type="project" value="TreeGrafter"/>
</dbReference>
<dbReference type="Proteomes" id="UP000682892">
    <property type="component" value="Unassembled WGS sequence"/>
</dbReference>
<comment type="subcellular location">
    <subcellularLocation>
        <location evidence="1">Peroxisome</location>
    </subcellularLocation>
</comment>
<feature type="domain" description="AMP-dependent synthetase/ligase" evidence="3">
    <location>
        <begin position="36"/>
        <end position="392"/>
    </location>
</feature>
<organism evidence="5 6">
    <name type="scientific">Aedes aegypti</name>
    <name type="common">Yellowfever mosquito</name>
    <name type="synonym">Culex aegypti</name>
    <dbReference type="NCBI Taxonomy" id="7159"/>
    <lineage>
        <taxon>Eukaryota</taxon>
        <taxon>Metazoa</taxon>
        <taxon>Ecdysozoa</taxon>
        <taxon>Arthropoda</taxon>
        <taxon>Hexapoda</taxon>
        <taxon>Insecta</taxon>
        <taxon>Pterygota</taxon>
        <taxon>Neoptera</taxon>
        <taxon>Endopterygota</taxon>
        <taxon>Diptera</taxon>
        <taxon>Nematocera</taxon>
        <taxon>Culicoidea</taxon>
        <taxon>Culicidae</taxon>
        <taxon>Culicinae</taxon>
        <taxon>Aedini</taxon>
        <taxon>Aedes</taxon>
        <taxon>Stegomyia</taxon>
    </lineage>
</organism>
<dbReference type="GO" id="GO:0005777">
    <property type="term" value="C:peroxisome"/>
    <property type="evidence" value="ECO:0007669"/>
    <property type="project" value="UniProtKB-SubCell"/>
</dbReference>
<dbReference type="AlphaFoldDB" id="A0A1S4FER0"/>
<dbReference type="PROSITE" id="PS00455">
    <property type="entry name" value="AMP_BINDING"/>
    <property type="match status" value="1"/>
</dbReference>